<gene>
    <name evidence="2" type="ORF">Hypma_015882</name>
</gene>
<comment type="caution">
    <text evidence="2">The sequence shown here is derived from an EMBL/GenBank/DDBJ whole genome shotgun (WGS) entry which is preliminary data.</text>
</comment>
<evidence type="ECO:0000313" key="2">
    <source>
        <dbReference type="EMBL" id="RDB28621.1"/>
    </source>
</evidence>
<name>A0A369K1X2_HYPMA</name>
<dbReference type="InParanoid" id="A0A369K1X2"/>
<dbReference type="EMBL" id="LUEZ02000010">
    <property type="protein sequence ID" value="RDB28621.1"/>
    <property type="molecule type" value="Genomic_DNA"/>
</dbReference>
<feature type="region of interest" description="Disordered" evidence="1">
    <location>
        <begin position="328"/>
        <end position="408"/>
    </location>
</feature>
<accession>A0A369K1X2</accession>
<evidence type="ECO:0000313" key="3">
    <source>
        <dbReference type="Proteomes" id="UP000076154"/>
    </source>
</evidence>
<keyword evidence="3" id="KW-1185">Reference proteome</keyword>
<sequence length="408" mass="44328">MSFNGPFARSRLLRARNYVAGKGFMERVGWKRSAAASLLIETNTGSVTNSLVEEAYCIVVGEVSDHKLYTSPIGSYNPNFNTFTTAKFQLTLLAPDDVDFAPDFERALTALFECQKAIAIGEDMRYFIIEDVPGRRSLRFSAPLMTMRPEPVIEGGKLDSDTADWPVTAEHKEAFDLVKHTHQVLPMMVYDERNKFVGPREVSGKIRGSLVEVHFRLKHYFIGGGQDRFNSFTGIIEQIVILKPAIANNISPYRSRARDGPIRPKAVTPSRSEMEGAANAFIPNSGDDEVPGTSSQAIEAPNGSVVDVSAASLVESVPSVPTDGVVGAVADSGGNREDMLTGGTTSIREGVRDNKGKAREEDQHDMEGDWDHVDSEGSTISGESEVGGVKDGGGDLEPSSPKKRKSKK</sequence>
<feature type="region of interest" description="Disordered" evidence="1">
    <location>
        <begin position="279"/>
        <end position="301"/>
    </location>
</feature>
<dbReference type="OrthoDB" id="3064537at2759"/>
<evidence type="ECO:0000256" key="1">
    <source>
        <dbReference type="SAM" id="MobiDB-lite"/>
    </source>
</evidence>
<dbReference type="Proteomes" id="UP000076154">
    <property type="component" value="Unassembled WGS sequence"/>
</dbReference>
<dbReference type="AlphaFoldDB" id="A0A369K1X2"/>
<proteinExistence type="predicted"/>
<protein>
    <submittedName>
        <fullName evidence="2">Uncharacterized protein</fullName>
    </submittedName>
</protein>
<feature type="compositionally biased region" description="Basic and acidic residues" evidence="1">
    <location>
        <begin position="349"/>
        <end position="375"/>
    </location>
</feature>
<organism evidence="2 3">
    <name type="scientific">Hypsizygus marmoreus</name>
    <name type="common">White beech mushroom</name>
    <name type="synonym">Agaricus marmoreus</name>
    <dbReference type="NCBI Taxonomy" id="39966"/>
    <lineage>
        <taxon>Eukaryota</taxon>
        <taxon>Fungi</taxon>
        <taxon>Dikarya</taxon>
        <taxon>Basidiomycota</taxon>
        <taxon>Agaricomycotina</taxon>
        <taxon>Agaricomycetes</taxon>
        <taxon>Agaricomycetidae</taxon>
        <taxon>Agaricales</taxon>
        <taxon>Tricholomatineae</taxon>
        <taxon>Lyophyllaceae</taxon>
        <taxon>Hypsizygus</taxon>
    </lineage>
</organism>
<reference evidence="2" key="1">
    <citation type="submission" date="2018-04" db="EMBL/GenBank/DDBJ databases">
        <title>Whole genome sequencing of Hypsizygus marmoreus.</title>
        <authorList>
            <person name="Choi I.-G."/>
            <person name="Min B."/>
            <person name="Kim J.-G."/>
            <person name="Kim S."/>
            <person name="Oh Y.-L."/>
            <person name="Kong W.-S."/>
            <person name="Park H."/>
            <person name="Jeong J."/>
            <person name="Song E.-S."/>
        </authorList>
    </citation>
    <scope>NUCLEOTIDE SEQUENCE [LARGE SCALE GENOMIC DNA]</scope>
    <source>
        <strain evidence="2">51987-8</strain>
    </source>
</reference>